<accession>A0A5M8PWB4</accession>
<dbReference type="EMBL" id="VXIT01000004">
    <property type="protein sequence ID" value="KAA6413371.1"/>
    <property type="molecule type" value="Genomic_DNA"/>
</dbReference>
<sequence>MSIRHVVATSSEAPFQRDYTSLQSYRASPHPSLRPHSGAYLRISAMDGYADNIPNFDDNYEYGDTFFDFDAASSSNGMDMAVMQHTHDAADWTPSIQDSLDYMPFIMGSSDNLAPDSRHGGHASAPTGKAIPGMTVAPHEGETSNTPNHSHTKEPVDFFSYDPGFDNIGEDPYSRNSAPGSYADDQPPAPGPLYHLDAQMAYSEQPEYSGRPAGISALVAPSPMLDQSE</sequence>
<gene>
    <name evidence="2" type="ORF">FRX48_03117</name>
</gene>
<dbReference type="Proteomes" id="UP000324767">
    <property type="component" value="Unassembled WGS sequence"/>
</dbReference>
<protein>
    <submittedName>
        <fullName evidence="2">Uncharacterized protein</fullName>
    </submittedName>
</protein>
<reference evidence="2 3" key="1">
    <citation type="submission" date="2019-09" db="EMBL/GenBank/DDBJ databases">
        <title>The hologenome of the rock-dwelling lichen Lasallia pustulata.</title>
        <authorList>
            <person name="Greshake Tzovaras B."/>
            <person name="Segers F."/>
            <person name="Bicker A."/>
            <person name="Dal Grande F."/>
            <person name="Otte J."/>
            <person name="Hankeln T."/>
            <person name="Schmitt I."/>
            <person name="Ebersberger I."/>
        </authorList>
    </citation>
    <scope>NUCLEOTIDE SEQUENCE [LARGE SCALE GENOMIC DNA]</scope>
    <source>
        <strain evidence="2">A1-1</strain>
    </source>
</reference>
<evidence type="ECO:0000313" key="3">
    <source>
        <dbReference type="Proteomes" id="UP000324767"/>
    </source>
</evidence>
<feature type="region of interest" description="Disordered" evidence="1">
    <location>
        <begin position="113"/>
        <end position="229"/>
    </location>
</feature>
<evidence type="ECO:0000256" key="1">
    <source>
        <dbReference type="SAM" id="MobiDB-lite"/>
    </source>
</evidence>
<organism evidence="2 3">
    <name type="scientific">Lasallia pustulata</name>
    <dbReference type="NCBI Taxonomy" id="136370"/>
    <lineage>
        <taxon>Eukaryota</taxon>
        <taxon>Fungi</taxon>
        <taxon>Dikarya</taxon>
        <taxon>Ascomycota</taxon>
        <taxon>Pezizomycotina</taxon>
        <taxon>Lecanoromycetes</taxon>
        <taxon>OSLEUM clade</taxon>
        <taxon>Umbilicariomycetidae</taxon>
        <taxon>Umbilicariales</taxon>
        <taxon>Umbilicariaceae</taxon>
        <taxon>Lasallia</taxon>
    </lineage>
</organism>
<dbReference type="AlphaFoldDB" id="A0A5M8PWB4"/>
<proteinExistence type="predicted"/>
<evidence type="ECO:0000313" key="2">
    <source>
        <dbReference type="EMBL" id="KAA6413371.1"/>
    </source>
</evidence>
<comment type="caution">
    <text evidence="2">The sequence shown here is derived from an EMBL/GenBank/DDBJ whole genome shotgun (WGS) entry which is preliminary data.</text>
</comment>
<name>A0A5M8PWB4_9LECA</name>